<comment type="similarity">
    <text evidence="2 6">Belongs to the PqqB family.</text>
</comment>
<accession>A0ABW4JUW7</accession>
<keyword evidence="9" id="KW-1185">Reference proteome</keyword>
<gene>
    <name evidence="6 8" type="primary">pqqB</name>
    <name evidence="8" type="ORF">ACFSC7_10535</name>
</gene>
<dbReference type="InterPro" id="IPR011842">
    <property type="entry name" value="PQQ_synth_PqqB"/>
</dbReference>
<keyword evidence="5 6" id="KW-0884">PQQ biosynthesis</keyword>
<evidence type="ECO:0000313" key="8">
    <source>
        <dbReference type="EMBL" id="MFD1695952.1"/>
    </source>
</evidence>
<reference evidence="9" key="1">
    <citation type="journal article" date="2019" name="Int. J. Syst. Evol. Microbiol.">
        <title>The Global Catalogue of Microorganisms (GCM) 10K type strain sequencing project: providing services to taxonomists for standard genome sequencing and annotation.</title>
        <authorList>
            <consortium name="The Broad Institute Genomics Platform"/>
            <consortium name="The Broad Institute Genome Sequencing Center for Infectious Disease"/>
            <person name="Wu L."/>
            <person name="Ma J."/>
        </authorList>
    </citation>
    <scope>NUCLEOTIDE SEQUENCE [LARGE SCALE GENOMIC DNA]</scope>
    <source>
        <strain evidence="9">JCM 3369</strain>
    </source>
</reference>
<keyword evidence="4 6" id="KW-0813">Transport</keyword>
<comment type="pathway">
    <text evidence="1 6">Cofactor biosynthesis; pyrroloquinoline quinone biosynthesis.</text>
</comment>
<evidence type="ECO:0000256" key="6">
    <source>
        <dbReference type="HAMAP-Rule" id="MF_00653"/>
    </source>
</evidence>
<dbReference type="Pfam" id="PF12706">
    <property type="entry name" value="Lactamase_B_2"/>
    <property type="match status" value="1"/>
</dbReference>
<dbReference type="EMBL" id="JBHUFA010000003">
    <property type="protein sequence ID" value="MFD1695952.1"/>
    <property type="molecule type" value="Genomic_DNA"/>
</dbReference>
<dbReference type="PANTHER" id="PTHR42663">
    <property type="entry name" value="HYDROLASE C777.06C-RELATED-RELATED"/>
    <property type="match status" value="1"/>
</dbReference>
<dbReference type="NCBIfam" id="TIGR02108">
    <property type="entry name" value="PQQ_syn_pqqB"/>
    <property type="match status" value="1"/>
</dbReference>
<evidence type="ECO:0000256" key="1">
    <source>
        <dbReference type="ARBA" id="ARBA00004886"/>
    </source>
</evidence>
<evidence type="ECO:0000256" key="5">
    <source>
        <dbReference type="ARBA" id="ARBA00022905"/>
    </source>
</evidence>
<dbReference type="SUPFAM" id="SSF56281">
    <property type="entry name" value="Metallo-hydrolase/oxidoreductase"/>
    <property type="match status" value="1"/>
</dbReference>
<evidence type="ECO:0000256" key="4">
    <source>
        <dbReference type="ARBA" id="ARBA00022448"/>
    </source>
</evidence>
<dbReference type="Gene3D" id="3.60.15.10">
    <property type="entry name" value="Ribonuclease Z/Hydroxyacylglutathione hydrolase-like"/>
    <property type="match status" value="1"/>
</dbReference>
<evidence type="ECO:0000313" key="9">
    <source>
        <dbReference type="Proteomes" id="UP001597327"/>
    </source>
</evidence>
<comment type="function">
    <text evidence="6">May be involved in the transport of PQQ or its precursor to the periplasm.</text>
</comment>
<organism evidence="8 9">
    <name type="scientific">Roseibium aestuarii</name>
    <dbReference type="NCBI Taxonomy" id="2600299"/>
    <lineage>
        <taxon>Bacteria</taxon>
        <taxon>Pseudomonadati</taxon>
        <taxon>Pseudomonadota</taxon>
        <taxon>Alphaproteobacteria</taxon>
        <taxon>Hyphomicrobiales</taxon>
        <taxon>Stappiaceae</taxon>
        <taxon>Roseibium</taxon>
    </lineage>
</organism>
<dbReference type="HAMAP" id="MF_00653">
    <property type="entry name" value="PQQ_syn_PqqB"/>
    <property type="match status" value="1"/>
</dbReference>
<sequence length="311" mass="32825">MKVRILGSAAGGGFPQWNCNAPLSRSVREGRPGFRARTQSSIAASADGRDWVLFNASPDIRQQIAATPELHPRADGPLRHSPIRAVVLTNADVDHIAGLLSLRESEPFALYASERVLATLRDNSIFGVLRADVVDRRPLPLEGRLELAGPDGAPLGLSVETFPVPGKVALFLENEAAADFGTAPGDTMGLSLTNGTGDENPLVYVPGCASVPPTLRKRLEEAACLLFDGTVFHDTEMADSGVGTKTGARMGHMAIAGEQGSLEALSGIGAARKIYVHINTTNPILDPGSEAAARVREAGWEIGFDGMEISL</sequence>
<protein>
    <recommendedName>
        <fullName evidence="3 6">Coenzyme PQQ synthesis protein B</fullName>
    </recommendedName>
    <alternativeName>
        <fullName evidence="6">Pyrroloquinoline quinone biosynthesis protein B</fullName>
    </alternativeName>
</protein>
<feature type="domain" description="Metallo-beta-lactamase" evidence="7">
    <location>
        <begin position="51"/>
        <end position="278"/>
    </location>
</feature>
<dbReference type="PANTHER" id="PTHR42663:SF7">
    <property type="entry name" value="COENZYME PQQ SYNTHESIS PROTEIN B"/>
    <property type="match status" value="1"/>
</dbReference>
<dbReference type="InterPro" id="IPR036866">
    <property type="entry name" value="RibonucZ/Hydroxyglut_hydro"/>
</dbReference>
<dbReference type="InterPro" id="IPR001279">
    <property type="entry name" value="Metallo-B-lactamas"/>
</dbReference>
<dbReference type="Proteomes" id="UP001597327">
    <property type="component" value="Unassembled WGS sequence"/>
</dbReference>
<name>A0ABW4JUW7_9HYPH</name>
<evidence type="ECO:0000259" key="7">
    <source>
        <dbReference type="Pfam" id="PF12706"/>
    </source>
</evidence>
<proteinExistence type="inferred from homology"/>
<comment type="caution">
    <text evidence="8">The sequence shown here is derived from an EMBL/GenBank/DDBJ whole genome shotgun (WGS) entry which is preliminary data.</text>
</comment>
<dbReference type="RefSeq" id="WP_149894082.1">
    <property type="nucleotide sequence ID" value="NZ_JBHUFA010000003.1"/>
</dbReference>
<evidence type="ECO:0000256" key="2">
    <source>
        <dbReference type="ARBA" id="ARBA00008481"/>
    </source>
</evidence>
<dbReference type="CDD" id="cd16274">
    <property type="entry name" value="PQQB-like_MBL-fold"/>
    <property type="match status" value="1"/>
</dbReference>
<evidence type="ECO:0000256" key="3">
    <source>
        <dbReference type="ARBA" id="ARBA00015084"/>
    </source>
</evidence>